<dbReference type="AlphaFoldDB" id="A0A8H6ZR56"/>
<comment type="caution">
    <text evidence="1">The sequence shown here is derived from an EMBL/GenBank/DDBJ whole genome shotgun (WGS) entry which is preliminary data.</text>
</comment>
<proteinExistence type="predicted"/>
<evidence type="ECO:0000313" key="2">
    <source>
        <dbReference type="Proteomes" id="UP000623687"/>
    </source>
</evidence>
<name>A0A8H6ZR56_PLEOS</name>
<evidence type="ECO:0000313" key="1">
    <source>
        <dbReference type="EMBL" id="KAF7426097.1"/>
    </source>
</evidence>
<dbReference type="Proteomes" id="UP000623687">
    <property type="component" value="Unassembled WGS sequence"/>
</dbReference>
<accession>A0A8H6ZR56</accession>
<dbReference type="VEuPathDB" id="FungiDB:PC9H_008463"/>
<dbReference type="OrthoDB" id="3261081at2759"/>
<dbReference type="RefSeq" id="XP_036629401.1">
    <property type="nucleotide sequence ID" value="XM_036777973.1"/>
</dbReference>
<reference evidence="1" key="1">
    <citation type="submission" date="2019-07" db="EMBL/GenBank/DDBJ databases">
        <authorList>
            <person name="Palmer J.M."/>
        </authorList>
    </citation>
    <scope>NUCLEOTIDE SEQUENCE</scope>
    <source>
        <strain evidence="1">PC9</strain>
    </source>
</reference>
<keyword evidence="2" id="KW-1185">Reference proteome</keyword>
<dbReference type="GeneID" id="59378281"/>
<dbReference type="EMBL" id="JACETU010000006">
    <property type="protein sequence ID" value="KAF7426097.1"/>
    <property type="molecule type" value="Genomic_DNA"/>
</dbReference>
<gene>
    <name evidence="1" type="ORF">PC9H_008463</name>
</gene>
<organism evidence="1 2">
    <name type="scientific">Pleurotus ostreatus</name>
    <name type="common">Oyster mushroom</name>
    <name type="synonym">White-rot fungus</name>
    <dbReference type="NCBI Taxonomy" id="5322"/>
    <lineage>
        <taxon>Eukaryota</taxon>
        <taxon>Fungi</taxon>
        <taxon>Dikarya</taxon>
        <taxon>Basidiomycota</taxon>
        <taxon>Agaricomycotina</taxon>
        <taxon>Agaricomycetes</taxon>
        <taxon>Agaricomycetidae</taxon>
        <taxon>Agaricales</taxon>
        <taxon>Pleurotineae</taxon>
        <taxon>Pleurotaceae</taxon>
        <taxon>Pleurotus</taxon>
    </lineage>
</organism>
<sequence length="187" mass="20082">MRLSSESPTVVASDSSLIHRNTAPASSAPSTMHLTFPGVASMFVKMRRASSQAKVNAQGKPNHIESCSGLEPVTDPSLSGENATLSRKLPMTQTDVYTCIGGVNILVLLRATRSALMERAETLGANVLVDESWKCTICKNRSNGTYKVNIRYQASATRSTIPDPHKPVALDNAKGVPGLMTIIKRND</sequence>
<protein>
    <submittedName>
        <fullName evidence="1">Uncharacterized protein</fullName>
    </submittedName>
</protein>